<keyword evidence="9" id="KW-0411">Iron-sulfur</keyword>
<keyword evidence="5" id="KW-0479">Metal-binding</keyword>
<gene>
    <name evidence="14" type="ORF">F0M18_01520</name>
</gene>
<dbReference type="GO" id="GO:0015942">
    <property type="term" value="P:formate metabolic process"/>
    <property type="evidence" value="ECO:0007669"/>
    <property type="project" value="InterPro"/>
</dbReference>
<dbReference type="CDD" id="cd02753">
    <property type="entry name" value="MopB_Formate-Dh-H"/>
    <property type="match status" value="1"/>
</dbReference>
<dbReference type="GO" id="GO:0043546">
    <property type="term" value="F:molybdopterin cofactor binding"/>
    <property type="evidence" value="ECO:0007669"/>
    <property type="project" value="InterPro"/>
</dbReference>
<dbReference type="InterPro" id="IPR006478">
    <property type="entry name" value="Formate_DH_asu"/>
</dbReference>
<proteinExistence type="inferred from homology"/>
<keyword evidence="8" id="KW-0408">Iron</keyword>
<protein>
    <submittedName>
        <fullName evidence="14">Formate dehydrogenase subunit alpha</fullName>
    </submittedName>
</protein>
<dbReference type="GO" id="GO:0003954">
    <property type="term" value="F:NADH dehydrogenase activity"/>
    <property type="evidence" value="ECO:0007669"/>
    <property type="project" value="TreeGrafter"/>
</dbReference>
<dbReference type="Pfam" id="PF10588">
    <property type="entry name" value="NADH-G_4Fe-4S_3"/>
    <property type="match status" value="1"/>
</dbReference>
<dbReference type="Pfam" id="PF13510">
    <property type="entry name" value="Fer2_4"/>
    <property type="match status" value="1"/>
</dbReference>
<dbReference type="EMBL" id="VTUX01000001">
    <property type="protein sequence ID" value="KAA1194146.1"/>
    <property type="molecule type" value="Genomic_DNA"/>
</dbReference>
<dbReference type="Gene3D" id="3.30.70.20">
    <property type="match status" value="1"/>
</dbReference>
<keyword evidence="3" id="KW-0004">4Fe-4S</keyword>
<keyword evidence="15" id="KW-1185">Reference proteome</keyword>
<dbReference type="InterPro" id="IPR017900">
    <property type="entry name" value="4Fe4S_Fe_S_CS"/>
</dbReference>
<dbReference type="NCBIfam" id="TIGR01591">
    <property type="entry name" value="Fdh-alpha"/>
    <property type="match status" value="1"/>
</dbReference>
<dbReference type="PROSITE" id="PS51379">
    <property type="entry name" value="4FE4S_FER_2"/>
    <property type="match status" value="2"/>
</dbReference>
<name>A0A5B0X4A8_9GAMM</name>
<dbReference type="InterPro" id="IPR041924">
    <property type="entry name" value="Formate_Dh-H_N"/>
</dbReference>
<dbReference type="GO" id="GO:0051537">
    <property type="term" value="F:2 iron, 2 sulfur cluster binding"/>
    <property type="evidence" value="ECO:0007669"/>
    <property type="project" value="UniProtKB-KW"/>
</dbReference>
<feature type="domain" description="4Fe-4S His(Cys)3-ligated-type" evidence="13">
    <location>
        <begin position="98"/>
        <end position="137"/>
    </location>
</feature>
<dbReference type="InterPro" id="IPR019574">
    <property type="entry name" value="NADH_UbQ_OxRdtase_Gsu_4Fe4S-bd"/>
</dbReference>
<evidence type="ECO:0000259" key="10">
    <source>
        <dbReference type="PROSITE" id="PS51085"/>
    </source>
</evidence>
<feature type="domain" description="2Fe-2S ferredoxin-type" evidence="10">
    <location>
        <begin position="20"/>
        <end position="98"/>
    </location>
</feature>
<dbReference type="InterPro" id="IPR036010">
    <property type="entry name" value="2Fe-2S_ferredoxin-like_sf"/>
</dbReference>
<dbReference type="InterPro" id="IPR001041">
    <property type="entry name" value="2Fe-2S_ferredoxin-type"/>
</dbReference>
<evidence type="ECO:0000256" key="1">
    <source>
        <dbReference type="ARBA" id="ARBA00005404"/>
    </source>
</evidence>
<dbReference type="GO" id="GO:0022904">
    <property type="term" value="P:respiratory electron transport chain"/>
    <property type="evidence" value="ECO:0007669"/>
    <property type="project" value="TreeGrafter"/>
</dbReference>
<dbReference type="InterPro" id="IPR006963">
    <property type="entry name" value="Mopterin_OxRdtase_4Fe-4S_dom"/>
</dbReference>
<dbReference type="PROSITE" id="PS00198">
    <property type="entry name" value="4FE4S_FER_1"/>
    <property type="match status" value="2"/>
</dbReference>
<dbReference type="CDD" id="cd00207">
    <property type="entry name" value="fer2"/>
    <property type="match status" value="1"/>
</dbReference>
<dbReference type="Gene3D" id="3.40.50.740">
    <property type="match status" value="1"/>
</dbReference>
<sequence>MVQYYEPQRDYGTPAASGGEAVALQIDGIDIEVPAGTSVMRAAALAGVKVPKLCASDSLEAFGSCRVCLVEIAGRRGYPASCTTPVEPGMQVQTQTPALAKLRRGVMELYISDHPLDCLTCPTNGDCELQDTAGEVGLRAVRYGFAGANHLEAEKDQSNPYFTFDPAKCIVCSRCVRACEEVQGTFALTIEGRGFDSRVSVGATDFLGSDCVSCGACVNACPTATLTENSIIEQGIPEHTAITTCAYCGVGCGFRAELRGNTVVRMTPWKDGRANEGHACVKGRFAFGYATHPDRITTPMVRDSIEQPWREVSWDEALQFAARRFREIQERHGRNSIGAISSSRCTNEEVYLVQKLVRAGFGNNNIDTCARVCHSPTGFGLKTTLGESAGTQAFTSVDSADVIMVIGANPTEAHPVFGSRLKRRLREGARLIVIDPREIELVDAPHIRADYHLPVNPGANVAVLNAMAHVIATEALHDAGFIAQRCDRESFASWLEFVSAEHNAPEALAAATGVDPESLRAAARLYASGGNAAIYYGLGVTEHSQGSTAVMAIANLAMLTGNIGREGVGVNPMRGQNNVQGSCDMGSFPHELPGYRHLSDAATRGQFEAAWQVQLDPEPGMRIPNMFDAALDGQFRGLYCQGEDVAQSDPNTQHIEAALSALECLVVQDIFLNETAKFAHVFLPGASFLEKDGTFTNAERRISRVRKVMPPLSGKADWEVTQAFAAALGCDMDYAHPSQIMDEIASLTPTFSGVSYALLDEKGSLQWPCNESAPEGTPTMHRDEFVRGKGYFAITDFVATDERANRRFPLLLTTGRILSQYNVGAQTRRTDNSAWHSEDTLEIHPHDAQERGVSEGDWVGIQSRVGNTVLRATLTTRVKPGVVYTTFHHPVSGANVVTTDNSDWATNCPEYKVTAVQVSRVSAPSAWQARQQQFDRKQRDLLERARTDA</sequence>
<comment type="similarity">
    <text evidence="1">Belongs to the complex I 75 kDa subunit family.</text>
</comment>
<dbReference type="GO" id="GO:1990204">
    <property type="term" value="C:oxidoreductase complex"/>
    <property type="evidence" value="ECO:0007669"/>
    <property type="project" value="UniProtKB-ARBA"/>
</dbReference>
<dbReference type="FunFam" id="3.10.20.740:FF:000005">
    <property type="entry name" value="NADH:ubiquinone oxidoreductase subunit"/>
    <property type="match status" value="1"/>
</dbReference>
<dbReference type="Gene3D" id="3.10.20.740">
    <property type="match status" value="1"/>
</dbReference>
<dbReference type="SMART" id="SM00926">
    <property type="entry name" value="Molybdop_Fe4S4"/>
    <property type="match status" value="1"/>
</dbReference>
<dbReference type="Pfam" id="PF12838">
    <property type="entry name" value="Fer4_7"/>
    <property type="match status" value="1"/>
</dbReference>
<dbReference type="Gene3D" id="2.20.25.90">
    <property type="entry name" value="ADC-like domains"/>
    <property type="match status" value="1"/>
</dbReference>
<dbReference type="GO" id="GO:0051539">
    <property type="term" value="F:4 iron, 4 sulfur cluster binding"/>
    <property type="evidence" value="ECO:0007669"/>
    <property type="project" value="UniProtKB-KW"/>
</dbReference>
<organism evidence="14 15">
    <name type="scientific">Pseudohalioglobus sediminis</name>
    <dbReference type="NCBI Taxonomy" id="2606449"/>
    <lineage>
        <taxon>Bacteria</taxon>
        <taxon>Pseudomonadati</taxon>
        <taxon>Pseudomonadota</taxon>
        <taxon>Gammaproteobacteria</taxon>
        <taxon>Cellvibrionales</taxon>
        <taxon>Halieaceae</taxon>
        <taxon>Pseudohalioglobus</taxon>
    </lineage>
</organism>
<dbReference type="Proteomes" id="UP000323708">
    <property type="component" value="Unassembled WGS sequence"/>
</dbReference>
<dbReference type="Pfam" id="PF01568">
    <property type="entry name" value="Molydop_binding"/>
    <property type="match status" value="1"/>
</dbReference>
<dbReference type="Gene3D" id="2.40.40.20">
    <property type="match status" value="1"/>
</dbReference>
<feature type="domain" description="4Fe-4S ferredoxin-type" evidence="11">
    <location>
        <begin position="160"/>
        <end position="191"/>
    </location>
</feature>
<dbReference type="PANTHER" id="PTHR43105">
    <property type="entry name" value="RESPIRATORY NITRATE REDUCTASE"/>
    <property type="match status" value="1"/>
</dbReference>
<evidence type="ECO:0000259" key="13">
    <source>
        <dbReference type="PROSITE" id="PS51839"/>
    </source>
</evidence>
<keyword evidence="7" id="KW-0560">Oxidoreductase</keyword>
<keyword evidence="6" id="KW-0677">Repeat</keyword>
<dbReference type="SUPFAM" id="SSF54862">
    <property type="entry name" value="4Fe-4S ferredoxins"/>
    <property type="match status" value="1"/>
</dbReference>
<dbReference type="InterPro" id="IPR006657">
    <property type="entry name" value="MoPterin_dinucl-bd_dom"/>
</dbReference>
<evidence type="ECO:0000256" key="7">
    <source>
        <dbReference type="ARBA" id="ARBA00023002"/>
    </source>
</evidence>
<accession>A0A5B0X4A8</accession>
<reference evidence="14 15" key="1">
    <citation type="submission" date="2019-09" db="EMBL/GenBank/DDBJ databases">
        <authorList>
            <person name="Chen X.-Y."/>
        </authorList>
    </citation>
    <scope>NUCLEOTIDE SEQUENCE [LARGE SCALE GENOMIC DNA]</scope>
    <source>
        <strain evidence="14 15">NY5</strain>
    </source>
</reference>
<evidence type="ECO:0000256" key="4">
    <source>
        <dbReference type="ARBA" id="ARBA00022714"/>
    </source>
</evidence>
<dbReference type="GO" id="GO:0046872">
    <property type="term" value="F:metal ion binding"/>
    <property type="evidence" value="ECO:0007669"/>
    <property type="project" value="UniProtKB-KW"/>
</dbReference>
<evidence type="ECO:0000256" key="8">
    <source>
        <dbReference type="ARBA" id="ARBA00023004"/>
    </source>
</evidence>
<dbReference type="GO" id="GO:0016020">
    <property type="term" value="C:membrane"/>
    <property type="evidence" value="ECO:0007669"/>
    <property type="project" value="TreeGrafter"/>
</dbReference>
<evidence type="ECO:0000256" key="3">
    <source>
        <dbReference type="ARBA" id="ARBA00022485"/>
    </source>
</evidence>
<evidence type="ECO:0000313" key="14">
    <source>
        <dbReference type="EMBL" id="KAA1194146.1"/>
    </source>
</evidence>
<dbReference type="PROSITE" id="PS51669">
    <property type="entry name" value="4FE4S_MOW_BIS_MGD"/>
    <property type="match status" value="1"/>
</dbReference>
<dbReference type="InterPro" id="IPR017896">
    <property type="entry name" value="4Fe4S_Fe-S-bd"/>
</dbReference>
<dbReference type="SMART" id="SM00929">
    <property type="entry name" value="NADH-G_4Fe-4S_3"/>
    <property type="match status" value="1"/>
</dbReference>
<evidence type="ECO:0000259" key="11">
    <source>
        <dbReference type="PROSITE" id="PS51379"/>
    </source>
</evidence>
<dbReference type="InterPro" id="IPR050123">
    <property type="entry name" value="Prok_molybdopt-oxidoreductase"/>
</dbReference>
<evidence type="ECO:0000259" key="12">
    <source>
        <dbReference type="PROSITE" id="PS51669"/>
    </source>
</evidence>
<dbReference type="Pfam" id="PF04879">
    <property type="entry name" value="Molybdop_Fe4S4"/>
    <property type="match status" value="1"/>
</dbReference>
<feature type="domain" description="4Fe-4S ferredoxin-type" evidence="11">
    <location>
        <begin position="202"/>
        <end position="231"/>
    </location>
</feature>
<dbReference type="PANTHER" id="PTHR43105:SF14">
    <property type="entry name" value="FORMATE DEHYDROGENASE H"/>
    <property type="match status" value="1"/>
</dbReference>
<comment type="similarity">
    <text evidence="2">In the C-terminal section; belongs to the prokaryotic molybdopterin-containing oxidoreductase family.</text>
</comment>
<keyword evidence="4" id="KW-0001">2Fe-2S</keyword>
<dbReference type="PROSITE" id="PS51839">
    <property type="entry name" value="4FE4S_HC3"/>
    <property type="match status" value="1"/>
</dbReference>
<dbReference type="PIRSF" id="PIRSF036643">
    <property type="entry name" value="FDH_alpha"/>
    <property type="match status" value="1"/>
</dbReference>
<dbReference type="CDD" id="cd00508">
    <property type="entry name" value="MopB_CT_Fdh-Nap-like"/>
    <property type="match status" value="1"/>
</dbReference>
<dbReference type="Gene3D" id="3.40.228.10">
    <property type="entry name" value="Dimethylsulfoxide Reductase, domain 2"/>
    <property type="match status" value="1"/>
</dbReference>
<dbReference type="SUPFAM" id="SSF54292">
    <property type="entry name" value="2Fe-2S ferredoxin-like"/>
    <property type="match status" value="1"/>
</dbReference>
<feature type="domain" description="4Fe-4S Mo/W bis-MGD-type" evidence="12">
    <location>
        <begin position="238"/>
        <end position="294"/>
    </location>
</feature>
<dbReference type="FunFam" id="3.30.70.20:FF:000035">
    <property type="entry name" value="Iron hydrogenase 1"/>
    <property type="match status" value="1"/>
</dbReference>
<comment type="caution">
    <text evidence="14">The sequence shown here is derived from an EMBL/GenBank/DDBJ whole genome shotgun (WGS) entry which is preliminary data.</text>
</comment>
<dbReference type="PROSITE" id="PS51085">
    <property type="entry name" value="2FE2S_FER_2"/>
    <property type="match status" value="1"/>
</dbReference>
<dbReference type="InterPro" id="IPR006656">
    <property type="entry name" value="Mopterin_OxRdtase"/>
</dbReference>
<dbReference type="AlphaFoldDB" id="A0A5B0X4A8"/>
<evidence type="ECO:0000313" key="15">
    <source>
        <dbReference type="Proteomes" id="UP000323708"/>
    </source>
</evidence>
<dbReference type="SUPFAM" id="SSF50692">
    <property type="entry name" value="ADC-like"/>
    <property type="match status" value="1"/>
</dbReference>
<dbReference type="SUPFAM" id="SSF53706">
    <property type="entry name" value="Formate dehydrogenase/DMSO reductase, domains 1-3"/>
    <property type="match status" value="1"/>
</dbReference>
<dbReference type="InterPro" id="IPR009010">
    <property type="entry name" value="Asp_de-COase-like_dom_sf"/>
</dbReference>
<dbReference type="GO" id="GO:0008863">
    <property type="term" value="F:formate dehydrogenase (NAD+) activity"/>
    <property type="evidence" value="ECO:0007669"/>
    <property type="project" value="InterPro"/>
</dbReference>
<evidence type="ECO:0000256" key="2">
    <source>
        <dbReference type="ARBA" id="ARBA00007023"/>
    </source>
</evidence>
<evidence type="ECO:0000256" key="5">
    <source>
        <dbReference type="ARBA" id="ARBA00022723"/>
    </source>
</evidence>
<evidence type="ECO:0000256" key="9">
    <source>
        <dbReference type="ARBA" id="ARBA00023014"/>
    </source>
</evidence>
<evidence type="ECO:0000256" key="6">
    <source>
        <dbReference type="ARBA" id="ARBA00022737"/>
    </source>
</evidence>
<dbReference type="RefSeq" id="WP_149609615.1">
    <property type="nucleotide sequence ID" value="NZ_VTUX01000001.1"/>
</dbReference>
<dbReference type="Pfam" id="PF00384">
    <property type="entry name" value="Molybdopterin"/>
    <property type="match status" value="1"/>
</dbReference>